<dbReference type="EMBL" id="MSFK01000029">
    <property type="protein sequence ID" value="PWY75335.1"/>
    <property type="molecule type" value="Genomic_DNA"/>
</dbReference>
<dbReference type="SUPFAM" id="SSF53756">
    <property type="entry name" value="UDP-Glycosyltransferase/glycogen phosphorylase"/>
    <property type="match status" value="1"/>
</dbReference>
<proteinExistence type="predicted"/>
<sequence>MTVSNKPLVVIACATASGHTLPFLPHASHLTKEGFDVSFISGPDFKNAIEKTGATFYPTENIYTAETLQTLEAIPDGPERAIFNIKTNFIDVTATRMKTLQTVLETLREKHPNRDVVIVQELLYMGTWPFILGASLPNGYDKFPRTIIFGTGSLLISSIDTAPFGPGLPPDSSDEGRARNAAMYSAMKDMDAELIDYANTVYTKLGATVKVTEPLFDFWTTGHDIMLQPCSSSVEYPRSDLSPKVRFVGGTPRTEIDPSMPLPGWWNDLKANKQTASPRKVIFVTQGTFRIDYKELIIPTIQALADQEDVMVIGVLGVRDARLDGFEVPSNARVVDYLLYDAVLPYVDVFVTNGGYGSFTHGIMNGVPMVMAGTGQDKAEVSMRVEWAGIGINLRTDSPTLEAIRDGVDKILTDSSFKTRSLEIQCENEELDCAAALERFIMGAES</sequence>
<dbReference type="Proteomes" id="UP000246702">
    <property type="component" value="Unassembled WGS sequence"/>
</dbReference>
<dbReference type="GO" id="GO:0016758">
    <property type="term" value="F:hexosyltransferase activity"/>
    <property type="evidence" value="ECO:0007669"/>
    <property type="project" value="UniProtKB-ARBA"/>
</dbReference>
<dbReference type="Pfam" id="PF06722">
    <property type="entry name" value="EryCIII-like_C"/>
    <property type="match status" value="1"/>
</dbReference>
<evidence type="ECO:0000256" key="1">
    <source>
        <dbReference type="ARBA" id="ARBA00022679"/>
    </source>
</evidence>
<gene>
    <name evidence="3" type="ORF">BO94DRAFT_499856</name>
</gene>
<dbReference type="RefSeq" id="XP_025463962.1">
    <property type="nucleotide sequence ID" value="XM_025609394.1"/>
</dbReference>
<dbReference type="PANTHER" id="PTHR21015:SF22">
    <property type="entry name" value="GLYCOSYLTRANSFERASE"/>
    <property type="match status" value="1"/>
</dbReference>
<accession>A0A317VN32</accession>
<reference evidence="3 4" key="1">
    <citation type="submission" date="2016-12" db="EMBL/GenBank/DDBJ databases">
        <title>The genomes of Aspergillus section Nigri reveals drivers in fungal speciation.</title>
        <authorList>
            <consortium name="DOE Joint Genome Institute"/>
            <person name="Vesth T.C."/>
            <person name="Nybo J."/>
            <person name="Theobald S."/>
            <person name="Brandl J."/>
            <person name="Frisvad J.C."/>
            <person name="Nielsen K.F."/>
            <person name="Lyhne E.K."/>
            <person name="Kogle M.E."/>
            <person name="Kuo A."/>
            <person name="Riley R."/>
            <person name="Clum A."/>
            <person name="Nolan M."/>
            <person name="Lipzen A."/>
            <person name="Salamov A."/>
            <person name="Henrissat B."/>
            <person name="Wiebenga A."/>
            <person name="De Vries R.P."/>
            <person name="Grigoriev I.V."/>
            <person name="Mortensen U.H."/>
            <person name="Andersen M.R."/>
            <person name="Baker S.E."/>
        </authorList>
    </citation>
    <scope>NUCLEOTIDE SEQUENCE [LARGE SCALE GENOMIC DNA]</scope>
    <source>
        <strain evidence="3 4">CBS 115572</strain>
    </source>
</reference>
<comment type="caution">
    <text evidence="3">The sequence shown here is derived from an EMBL/GenBank/DDBJ whole genome shotgun (WGS) entry which is preliminary data.</text>
</comment>
<organism evidence="3 4">
    <name type="scientific">Aspergillus sclerotioniger CBS 115572</name>
    <dbReference type="NCBI Taxonomy" id="1450535"/>
    <lineage>
        <taxon>Eukaryota</taxon>
        <taxon>Fungi</taxon>
        <taxon>Dikarya</taxon>
        <taxon>Ascomycota</taxon>
        <taxon>Pezizomycotina</taxon>
        <taxon>Eurotiomycetes</taxon>
        <taxon>Eurotiomycetidae</taxon>
        <taxon>Eurotiales</taxon>
        <taxon>Aspergillaceae</taxon>
        <taxon>Aspergillus</taxon>
        <taxon>Aspergillus subgen. Circumdati</taxon>
    </lineage>
</organism>
<keyword evidence="1 3" id="KW-0808">Transferase</keyword>
<dbReference type="STRING" id="1450535.A0A317VN32"/>
<dbReference type="AlphaFoldDB" id="A0A317VN32"/>
<dbReference type="InterPro" id="IPR010610">
    <property type="entry name" value="EryCIII-like_C"/>
</dbReference>
<dbReference type="CDD" id="cd03784">
    <property type="entry name" value="GT1_Gtf-like"/>
    <property type="match status" value="1"/>
</dbReference>
<keyword evidence="4" id="KW-1185">Reference proteome</keyword>
<evidence type="ECO:0000313" key="3">
    <source>
        <dbReference type="EMBL" id="PWY75335.1"/>
    </source>
</evidence>
<dbReference type="InterPro" id="IPR002213">
    <property type="entry name" value="UDP_glucos_trans"/>
</dbReference>
<feature type="domain" description="Erythromycin biosynthesis protein CIII-like C-terminal" evidence="2">
    <location>
        <begin position="321"/>
        <end position="428"/>
    </location>
</feature>
<dbReference type="Gene3D" id="3.40.50.2000">
    <property type="entry name" value="Glycogen Phosphorylase B"/>
    <property type="match status" value="2"/>
</dbReference>
<evidence type="ECO:0000313" key="4">
    <source>
        <dbReference type="Proteomes" id="UP000246702"/>
    </source>
</evidence>
<dbReference type="OrthoDB" id="5835829at2759"/>
<dbReference type="GeneID" id="37111537"/>
<protein>
    <submittedName>
        <fullName evidence="3">UDP-Glycosyltransferase/glycogen phosphorylase</fullName>
    </submittedName>
</protein>
<dbReference type="PANTHER" id="PTHR21015">
    <property type="entry name" value="UDP-N-ACETYLGLUCOSAMINE--N-ACETYLMURAMYL-(PENTAPEPTIDE) PYROPHOSPHORYL-UNDECAPRENOL N-ACETYLGLUCOSAMINE TRANSFERASE 1"/>
    <property type="match status" value="1"/>
</dbReference>
<name>A0A317VN32_9EURO</name>
<dbReference type="GO" id="GO:0008194">
    <property type="term" value="F:UDP-glycosyltransferase activity"/>
    <property type="evidence" value="ECO:0007669"/>
    <property type="project" value="InterPro"/>
</dbReference>
<evidence type="ECO:0000259" key="2">
    <source>
        <dbReference type="Pfam" id="PF06722"/>
    </source>
</evidence>